<dbReference type="EMBL" id="BAAADS010000012">
    <property type="protein sequence ID" value="GAA0600927.1"/>
    <property type="molecule type" value="Genomic_DNA"/>
</dbReference>
<name>A0ABN1G051_9BACI</name>
<dbReference type="RefSeq" id="WP_343812053.1">
    <property type="nucleotide sequence ID" value="NZ_BAAADS010000012.1"/>
</dbReference>
<protein>
    <recommendedName>
        <fullName evidence="3">Sporulation membrane protein YtrI C-terminal domain-containing protein</fullName>
    </recommendedName>
</protein>
<sequence>MHIPPYYKKPSWQRFFAGAFIGACIAYFIFVYMHGFMYEQLMSENKDLQDKVSELENQNEALLEDKQDLDKKSKEPLTVTSVEITIENKDELKLDKLIIHDLQNLMKEEINHIIGQKVSVIDESAKLLISSLENKEYTVDELTYVFTIKKLTISKTLKITAEAEIGDSA</sequence>
<evidence type="ECO:0000256" key="2">
    <source>
        <dbReference type="SAM" id="Phobius"/>
    </source>
</evidence>
<gene>
    <name evidence="4" type="ORF">GCM10009001_16780</name>
</gene>
<feature type="transmembrane region" description="Helical" evidence="2">
    <location>
        <begin position="12"/>
        <end position="33"/>
    </location>
</feature>
<keyword evidence="2" id="KW-0812">Transmembrane</keyword>
<evidence type="ECO:0000313" key="5">
    <source>
        <dbReference type="Proteomes" id="UP001500866"/>
    </source>
</evidence>
<reference evidence="4 5" key="1">
    <citation type="journal article" date="2019" name="Int. J. Syst. Evol. Microbiol.">
        <title>The Global Catalogue of Microorganisms (GCM) 10K type strain sequencing project: providing services to taxonomists for standard genome sequencing and annotation.</title>
        <authorList>
            <consortium name="The Broad Institute Genomics Platform"/>
            <consortium name="The Broad Institute Genome Sequencing Center for Infectious Disease"/>
            <person name="Wu L."/>
            <person name="Ma J."/>
        </authorList>
    </citation>
    <scope>NUCLEOTIDE SEQUENCE [LARGE SCALE GENOMIC DNA]</scope>
    <source>
        <strain evidence="4 5">JCM 15395</strain>
    </source>
</reference>
<keyword evidence="5" id="KW-1185">Reference proteome</keyword>
<comment type="caution">
    <text evidence="4">The sequence shown here is derived from an EMBL/GenBank/DDBJ whole genome shotgun (WGS) entry which is preliminary data.</text>
</comment>
<dbReference type="Pfam" id="PF26347">
    <property type="entry name" value="YtrI_sporulation"/>
    <property type="match status" value="1"/>
</dbReference>
<organism evidence="4 5">
    <name type="scientific">Virgibacillus siamensis</name>
    <dbReference type="NCBI Taxonomy" id="480071"/>
    <lineage>
        <taxon>Bacteria</taxon>
        <taxon>Bacillati</taxon>
        <taxon>Bacillota</taxon>
        <taxon>Bacilli</taxon>
        <taxon>Bacillales</taxon>
        <taxon>Bacillaceae</taxon>
        <taxon>Virgibacillus</taxon>
    </lineage>
</organism>
<dbReference type="InterPro" id="IPR048198">
    <property type="entry name" value="YtrI"/>
</dbReference>
<feature type="domain" description="Sporulation membrane protein YtrI C-terminal" evidence="3">
    <location>
        <begin position="81"/>
        <end position="163"/>
    </location>
</feature>
<accession>A0ABN1G051</accession>
<dbReference type="NCBIfam" id="NF041479">
    <property type="entry name" value="spor_membprot_YtrI"/>
    <property type="match status" value="1"/>
</dbReference>
<keyword evidence="1" id="KW-0175">Coiled coil</keyword>
<keyword evidence="2" id="KW-1133">Transmembrane helix</keyword>
<dbReference type="Proteomes" id="UP001500866">
    <property type="component" value="Unassembled WGS sequence"/>
</dbReference>
<dbReference type="InterPro" id="IPR058620">
    <property type="entry name" value="YtrI_C"/>
</dbReference>
<evidence type="ECO:0000313" key="4">
    <source>
        <dbReference type="EMBL" id="GAA0600927.1"/>
    </source>
</evidence>
<keyword evidence="2" id="KW-0472">Membrane</keyword>
<proteinExistence type="predicted"/>
<evidence type="ECO:0000259" key="3">
    <source>
        <dbReference type="Pfam" id="PF26347"/>
    </source>
</evidence>
<evidence type="ECO:0000256" key="1">
    <source>
        <dbReference type="SAM" id="Coils"/>
    </source>
</evidence>
<feature type="coiled-coil region" evidence="1">
    <location>
        <begin position="38"/>
        <end position="75"/>
    </location>
</feature>